<dbReference type="PANTHER" id="PTHR31126:SF1">
    <property type="entry name" value="TYROSINE SPECIFIC PROTEIN PHOSPHATASES DOMAIN-CONTAINING PROTEIN"/>
    <property type="match status" value="1"/>
</dbReference>
<evidence type="ECO:0000259" key="2">
    <source>
        <dbReference type="PROSITE" id="PS50056"/>
    </source>
</evidence>
<evidence type="ECO:0000313" key="3">
    <source>
        <dbReference type="EMBL" id="TCO44993.1"/>
    </source>
</evidence>
<comment type="similarity">
    <text evidence="1">Belongs to the protein-tyrosine phosphatase family.</text>
</comment>
<dbReference type="PANTHER" id="PTHR31126">
    <property type="entry name" value="TYROSINE-PROTEIN PHOSPHATASE"/>
    <property type="match status" value="1"/>
</dbReference>
<dbReference type="PROSITE" id="PS00383">
    <property type="entry name" value="TYR_PHOSPHATASE_1"/>
    <property type="match status" value="1"/>
</dbReference>
<reference evidence="3 4" key="1">
    <citation type="journal article" date="2015" name="Stand. Genomic Sci.">
        <title>Genomic Encyclopedia of Bacterial and Archaeal Type Strains, Phase III: the genomes of soil and plant-associated and newly described type strains.</title>
        <authorList>
            <person name="Whitman W.B."/>
            <person name="Woyke T."/>
            <person name="Klenk H.P."/>
            <person name="Zhou Y."/>
            <person name="Lilburn T.G."/>
            <person name="Beck B.J."/>
            <person name="De Vos P."/>
            <person name="Vandamme P."/>
            <person name="Eisen J.A."/>
            <person name="Garrity G."/>
            <person name="Hugenholtz P."/>
            <person name="Kyrpides N.C."/>
        </authorList>
    </citation>
    <scope>NUCLEOTIDE SEQUENCE [LARGE SCALE GENOMIC DNA]</scope>
    <source>
        <strain evidence="3 4">VKM Ac-2541</strain>
    </source>
</reference>
<gene>
    <name evidence="3" type="ORF">EV646_109167</name>
</gene>
<evidence type="ECO:0000256" key="1">
    <source>
        <dbReference type="ARBA" id="ARBA00009580"/>
    </source>
</evidence>
<feature type="domain" description="Tyrosine specific protein phosphatases" evidence="2">
    <location>
        <begin position="82"/>
        <end position="119"/>
    </location>
</feature>
<dbReference type="InterPro" id="IPR029021">
    <property type="entry name" value="Prot-tyrosine_phosphatase-like"/>
</dbReference>
<dbReference type="SUPFAM" id="SSF52799">
    <property type="entry name" value="(Phosphotyrosine protein) phosphatases II"/>
    <property type="match status" value="1"/>
</dbReference>
<dbReference type="Proteomes" id="UP000295573">
    <property type="component" value="Unassembled WGS sequence"/>
</dbReference>
<protein>
    <submittedName>
        <fullName evidence="3">Protein tyrosine/serine phosphatase</fullName>
    </submittedName>
</protein>
<keyword evidence="4" id="KW-1185">Reference proteome</keyword>
<accession>A0A4R2IJA0</accession>
<sequence length="211" mass="22895">MLRTDSLDNLDQDGLEAFVAVGAGLVLDLRSDWELTQPHPLDGSASYQRIPWIDDVADAERDPAAERVLADLYRGSLDRNRRQIAKALRAVTAAPVDAPVVVHCKSGKDRTGLLIALLLDLVGVPREVIADDYAVSEELLGIPARLAELPEDERPAAAFYSRTLPSTILDSLDHLDHAYGGVRSYLGALGLSDAEIHQLATRLVEVDVQAV</sequence>
<dbReference type="Pfam" id="PF13350">
    <property type="entry name" value="Y_phosphatase3"/>
    <property type="match status" value="1"/>
</dbReference>
<dbReference type="PROSITE" id="PS50056">
    <property type="entry name" value="TYR_PHOSPHATASE_2"/>
    <property type="match status" value="1"/>
</dbReference>
<proteinExistence type="inferred from homology"/>
<dbReference type="InterPro" id="IPR026893">
    <property type="entry name" value="Tyr/Ser_Pase_IphP-type"/>
</dbReference>
<dbReference type="InterPro" id="IPR000387">
    <property type="entry name" value="Tyr_Pase_dom"/>
</dbReference>
<dbReference type="InterPro" id="IPR016130">
    <property type="entry name" value="Tyr_Pase_AS"/>
</dbReference>
<evidence type="ECO:0000313" key="4">
    <source>
        <dbReference type="Proteomes" id="UP000295573"/>
    </source>
</evidence>
<organism evidence="3 4">
    <name type="scientific">Kribbella antiqua</name>
    <dbReference type="NCBI Taxonomy" id="2512217"/>
    <lineage>
        <taxon>Bacteria</taxon>
        <taxon>Bacillati</taxon>
        <taxon>Actinomycetota</taxon>
        <taxon>Actinomycetes</taxon>
        <taxon>Propionibacteriales</taxon>
        <taxon>Kribbellaceae</taxon>
        <taxon>Kribbella</taxon>
    </lineage>
</organism>
<dbReference type="GO" id="GO:0004721">
    <property type="term" value="F:phosphoprotein phosphatase activity"/>
    <property type="evidence" value="ECO:0007669"/>
    <property type="project" value="InterPro"/>
</dbReference>
<name>A0A4R2IJA0_9ACTN</name>
<dbReference type="EMBL" id="SLWR01000009">
    <property type="protein sequence ID" value="TCO44993.1"/>
    <property type="molecule type" value="Genomic_DNA"/>
</dbReference>
<comment type="caution">
    <text evidence="3">The sequence shown here is derived from an EMBL/GenBank/DDBJ whole genome shotgun (WGS) entry which is preliminary data.</text>
</comment>
<dbReference type="AlphaFoldDB" id="A0A4R2IJA0"/>
<dbReference type="Gene3D" id="3.90.190.10">
    <property type="entry name" value="Protein tyrosine phosphatase superfamily"/>
    <property type="match status" value="1"/>
</dbReference>